<feature type="compositionally biased region" description="Gly residues" evidence="1">
    <location>
        <begin position="353"/>
        <end position="437"/>
    </location>
</feature>
<name>A0A543JJE9_9PSEU</name>
<dbReference type="OrthoDB" id="3638007at2"/>
<dbReference type="InterPro" id="IPR038332">
    <property type="entry name" value="PPE_sf"/>
</dbReference>
<evidence type="ECO:0000313" key="3">
    <source>
        <dbReference type="Proteomes" id="UP000316628"/>
    </source>
</evidence>
<feature type="compositionally biased region" description="Low complexity" evidence="1">
    <location>
        <begin position="286"/>
        <end position="322"/>
    </location>
</feature>
<comment type="caution">
    <text evidence="2">The sequence shown here is derived from an EMBL/GenBank/DDBJ whole genome shotgun (WGS) entry which is preliminary data.</text>
</comment>
<dbReference type="RefSeq" id="WP_141980794.1">
    <property type="nucleotide sequence ID" value="NZ_VFPP01000001.1"/>
</dbReference>
<sequence>MNEGAPGRPSVYDEYDLAPHAKVATGKEVREQVEREYERFGPFGPYVAHLLGGGKVDDLLDAQAAQLKGQVMTRTAPPEPGVDYLGISHRELHEGVHVGGDPGRVGEHGDLWTSLGNELVEFNDAIAKAIADSEPDWTGKAGDRARRAMADLARKAGETAVAAQMAGTLFAQQSRALATARATVPPPPDEPFDVAAANRRLMTITDPVALATQAAADRAEFARQQEEHRQAARAVEVYDRTVAQTAAAQPAFAPPPAAPPRGEPSPGRPPAGVPGTRAAVPPPPAVGDATGVAATGSDPGAASPAGGTTNPSGNGSSPLTPGGRDGLPGGPAGGAGPGGPAAVGMTGVPGSRPGTGRGGAGTGRGGPSGGAGVGGRVPGGGLPGGPGTGVRGPGGGGLPGGPGTGVRGPGGAAGGTHGEAGGRGGRPGGAGLVGGPAAGPAAGRGEEDSEHQTPSYLLEPDPEALFGSGEATAPPVIGDWSEAD</sequence>
<protein>
    <submittedName>
        <fullName evidence="2">PPE family protein</fullName>
    </submittedName>
</protein>
<accession>A0A543JJE9</accession>
<dbReference type="Gene3D" id="1.20.1260.20">
    <property type="entry name" value="PPE superfamily"/>
    <property type="match status" value="1"/>
</dbReference>
<feature type="compositionally biased region" description="Gly residues" evidence="1">
    <location>
        <begin position="323"/>
        <end position="341"/>
    </location>
</feature>
<dbReference type="Proteomes" id="UP000316628">
    <property type="component" value="Unassembled WGS sequence"/>
</dbReference>
<gene>
    <name evidence="2" type="ORF">FHX81_5405</name>
</gene>
<feature type="region of interest" description="Disordered" evidence="1">
    <location>
        <begin position="247"/>
        <end position="484"/>
    </location>
</feature>
<feature type="compositionally biased region" description="Pro residues" evidence="1">
    <location>
        <begin position="252"/>
        <end position="272"/>
    </location>
</feature>
<evidence type="ECO:0000313" key="2">
    <source>
        <dbReference type="EMBL" id="TQM82992.1"/>
    </source>
</evidence>
<dbReference type="AlphaFoldDB" id="A0A543JJE9"/>
<dbReference type="SUPFAM" id="SSF140459">
    <property type="entry name" value="PE/PPE dimer-like"/>
    <property type="match status" value="1"/>
</dbReference>
<organism evidence="2 3">
    <name type="scientific">Saccharothrix saharensis</name>
    <dbReference type="NCBI Taxonomy" id="571190"/>
    <lineage>
        <taxon>Bacteria</taxon>
        <taxon>Bacillati</taxon>
        <taxon>Actinomycetota</taxon>
        <taxon>Actinomycetes</taxon>
        <taxon>Pseudonocardiales</taxon>
        <taxon>Pseudonocardiaceae</taxon>
        <taxon>Saccharothrix</taxon>
    </lineage>
</organism>
<evidence type="ECO:0000256" key="1">
    <source>
        <dbReference type="SAM" id="MobiDB-lite"/>
    </source>
</evidence>
<reference evidence="2 3" key="1">
    <citation type="submission" date="2019-06" db="EMBL/GenBank/DDBJ databases">
        <title>Sequencing the genomes of 1000 actinobacteria strains.</title>
        <authorList>
            <person name="Klenk H.-P."/>
        </authorList>
    </citation>
    <scope>NUCLEOTIDE SEQUENCE [LARGE SCALE GENOMIC DNA]</scope>
    <source>
        <strain evidence="2 3">DSM 45456</strain>
    </source>
</reference>
<keyword evidence="3" id="KW-1185">Reference proteome</keyword>
<dbReference type="EMBL" id="VFPP01000001">
    <property type="protein sequence ID" value="TQM82992.1"/>
    <property type="molecule type" value="Genomic_DNA"/>
</dbReference>
<feature type="compositionally biased region" description="Low complexity" evidence="1">
    <location>
        <begin position="342"/>
        <end position="352"/>
    </location>
</feature>
<proteinExistence type="predicted"/>